<organism evidence="2 3">
    <name type="scientific">Cellulophaga baltica 18</name>
    <dbReference type="NCBI Taxonomy" id="1348584"/>
    <lineage>
        <taxon>Bacteria</taxon>
        <taxon>Pseudomonadati</taxon>
        <taxon>Bacteroidota</taxon>
        <taxon>Flavobacteriia</taxon>
        <taxon>Flavobacteriales</taxon>
        <taxon>Flavobacteriaceae</taxon>
        <taxon>Cellulophaga</taxon>
    </lineage>
</organism>
<sequence length="80" mass="9184">MMHTDKDILVKGIKYLGYTVVLMFSSPILIYQAFKNQQHDLYIPVLVVGFIVGLGALFMAFWAIKTIMDSLFGKKKNRKQ</sequence>
<reference evidence="2 3" key="1">
    <citation type="journal article" date="2014" name="Environ. Microbiol.">
        <title>Contrasting genomic patterns and infection strategies of two co-existing Bacteroidetes podovirus genera.</title>
        <authorList>
            <person name="Holmfeldt K."/>
            <person name="Howard-Varona C."/>
            <person name="Solonenko N."/>
            <person name="Sullivan M.B."/>
        </authorList>
    </citation>
    <scope>NUCLEOTIDE SEQUENCE [LARGE SCALE GENOMIC DNA]</scope>
    <source>
        <strain evidence="2 3">18</strain>
    </source>
</reference>
<dbReference type="Pfam" id="PF19589">
    <property type="entry name" value="DUF6095"/>
    <property type="match status" value="1"/>
</dbReference>
<evidence type="ECO:0000313" key="2">
    <source>
        <dbReference type="EMBL" id="AIZ43253.1"/>
    </source>
</evidence>
<feature type="transmembrane region" description="Helical" evidence="1">
    <location>
        <begin position="15"/>
        <end position="34"/>
    </location>
</feature>
<dbReference type="EMBL" id="CP009976">
    <property type="protein sequence ID" value="AIZ43253.1"/>
    <property type="molecule type" value="Genomic_DNA"/>
</dbReference>
<feature type="transmembrane region" description="Helical" evidence="1">
    <location>
        <begin position="41"/>
        <end position="64"/>
    </location>
</feature>
<evidence type="ECO:0000256" key="1">
    <source>
        <dbReference type="SAM" id="Phobius"/>
    </source>
</evidence>
<dbReference type="RefSeq" id="WP_024481368.1">
    <property type="nucleotide sequence ID" value="NZ_CP009976.1"/>
</dbReference>
<accession>A0AAU8RJY2</accession>
<name>A0AAU8RJY2_9FLAO</name>
<protein>
    <submittedName>
        <fullName evidence="2">Membrane protein</fullName>
    </submittedName>
</protein>
<dbReference type="InterPro" id="IPR046077">
    <property type="entry name" value="DUF6095"/>
</dbReference>
<keyword evidence="1" id="KW-1133">Transmembrane helix</keyword>
<evidence type="ECO:0000313" key="3">
    <source>
        <dbReference type="Proteomes" id="UP000030786"/>
    </source>
</evidence>
<proteinExistence type="predicted"/>
<dbReference type="KEGG" id="cbat:M666_17850"/>
<keyword evidence="1" id="KW-0472">Membrane</keyword>
<dbReference type="GeneID" id="78062574"/>
<keyword evidence="1" id="KW-0812">Transmembrane</keyword>
<gene>
    <name evidence="2" type="ORF">M666_17850</name>
</gene>
<dbReference type="AlphaFoldDB" id="A0AAU8RJY2"/>
<dbReference type="Proteomes" id="UP000030786">
    <property type="component" value="Chromosome"/>
</dbReference>